<organism evidence="1 2">
    <name type="scientific">Chlorogloeopsis fritschii PCC 6912</name>
    <dbReference type="NCBI Taxonomy" id="211165"/>
    <lineage>
        <taxon>Bacteria</taxon>
        <taxon>Bacillati</taxon>
        <taxon>Cyanobacteriota</taxon>
        <taxon>Cyanophyceae</taxon>
        <taxon>Nostocales</taxon>
        <taxon>Chlorogloeopsidaceae</taxon>
        <taxon>Chlorogloeopsis</taxon>
    </lineage>
</organism>
<dbReference type="EMBL" id="RSCJ01000015">
    <property type="protein sequence ID" value="RUR78237.1"/>
    <property type="molecule type" value="Genomic_DNA"/>
</dbReference>
<name>A0A433N912_CHLFR</name>
<gene>
    <name evidence="1" type="ORF">PCC6912_35790</name>
</gene>
<keyword evidence="1" id="KW-0378">Hydrolase</keyword>
<dbReference type="Gene3D" id="3.40.50.1000">
    <property type="entry name" value="HAD superfamily/HAD-like"/>
    <property type="match status" value="1"/>
</dbReference>
<dbReference type="InterPro" id="IPR010021">
    <property type="entry name" value="PGPP1/Gep4"/>
</dbReference>
<reference evidence="1 2" key="1">
    <citation type="journal article" date="2019" name="Genome Biol. Evol.">
        <title>Day and night: Metabolic profiles and evolutionary relationships of six axenic non-marine cyanobacteria.</title>
        <authorList>
            <person name="Will S.E."/>
            <person name="Henke P."/>
            <person name="Boedeker C."/>
            <person name="Huang S."/>
            <person name="Brinkmann H."/>
            <person name="Rohde M."/>
            <person name="Jarek M."/>
            <person name="Friedl T."/>
            <person name="Seufert S."/>
            <person name="Schumacher M."/>
            <person name="Overmann J."/>
            <person name="Neumann-Schaal M."/>
            <person name="Petersen J."/>
        </authorList>
    </citation>
    <scope>NUCLEOTIDE SEQUENCE [LARGE SCALE GENOMIC DNA]</scope>
    <source>
        <strain evidence="1 2">PCC 6912</strain>
    </source>
</reference>
<dbReference type="InterPro" id="IPR036412">
    <property type="entry name" value="HAD-like_sf"/>
</dbReference>
<dbReference type="Pfam" id="PF13242">
    <property type="entry name" value="Hydrolase_like"/>
    <property type="match status" value="1"/>
</dbReference>
<sequence>MSMPWNKLLQPDLILEGSILNLTPDIIQRYGLKGMVLDVDETLVPIRAASASVELQQWVKEIRQVATLCLVSNNLSEPRIGGIARSLNLPYYLGAAKPSRRKIKAALQTMNLPVQQVAMVGDRLFTDVLAGNRLGMFTILVEPIIHPDVALRSHPVRNFEVWISEIMGASISPKKRRFTNLDK</sequence>
<dbReference type="NCBIfam" id="TIGR01668">
    <property type="entry name" value="YqeG_hyp_ppase"/>
    <property type="match status" value="1"/>
</dbReference>
<dbReference type="GO" id="GO:0005737">
    <property type="term" value="C:cytoplasm"/>
    <property type="evidence" value="ECO:0007669"/>
    <property type="project" value="TreeGrafter"/>
</dbReference>
<dbReference type="SUPFAM" id="SSF56784">
    <property type="entry name" value="HAD-like"/>
    <property type="match status" value="1"/>
</dbReference>
<accession>A0A433N912</accession>
<keyword evidence="2" id="KW-1185">Reference proteome</keyword>
<protein>
    <submittedName>
        <fullName evidence="1">Hydrolase</fullName>
    </submittedName>
</protein>
<dbReference type="PANTHER" id="PTHR19288">
    <property type="entry name" value="4-NITROPHENYLPHOSPHATASE-RELATED"/>
    <property type="match status" value="1"/>
</dbReference>
<dbReference type="STRING" id="211165.GCA_000317285_02044"/>
<dbReference type="Proteomes" id="UP000268857">
    <property type="component" value="Unassembled WGS sequence"/>
</dbReference>
<evidence type="ECO:0000313" key="1">
    <source>
        <dbReference type="EMBL" id="RUR78237.1"/>
    </source>
</evidence>
<comment type="caution">
    <text evidence="1">The sequence shown here is derived from an EMBL/GenBank/DDBJ whole genome shotgun (WGS) entry which is preliminary data.</text>
</comment>
<dbReference type="GO" id="GO:0008962">
    <property type="term" value="F:phosphatidylglycerophosphatase activity"/>
    <property type="evidence" value="ECO:0007669"/>
    <property type="project" value="InterPro"/>
</dbReference>
<dbReference type="PANTHER" id="PTHR19288:SF25">
    <property type="entry name" value="PHOSPHATIDYLGLYCEROPHOSPHATASE GEP4, MITOCHONDRIAL"/>
    <property type="match status" value="1"/>
</dbReference>
<dbReference type="InterPro" id="IPR023214">
    <property type="entry name" value="HAD_sf"/>
</dbReference>
<proteinExistence type="predicted"/>
<dbReference type="AlphaFoldDB" id="A0A433N912"/>
<evidence type="ECO:0000313" key="2">
    <source>
        <dbReference type="Proteomes" id="UP000268857"/>
    </source>
</evidence>